<dbReference type="Proteomes" id="UP001165960">
    <property type="component" value="Unassembled WGS sequence"/>
</dbReference>
<dbReference type="EMBL" id="QTSX02005020">
    <property type="protein sequence ID" value="KAJ9062165.1"/>
    <property type="molecule type" value="Genomic_DNA"/>
</dbReference>
<organism evidence="1 2">
    <name type="scientific">Entomophthora muscae</name>
    <dbReference type="NCBI Taxonomy" id="34485"/>
    <lineage>
        <taxon>Eukaryota</taxon>
        <taxon>Fungi</taxon>
        <taxon>Fungi incertae sedis</taxon>
        <taxon>Zoopagomycota</taxon>
        <taxon>Entomophthoromycotina</taxon>
        <taxon>Entomophthoromycetes</taxon>
        <taxon>Entomophthorales</taxon>
        <taxon>Entomophthoraceae</taxon>
        <taxon>Entomophthora</taxon>
    </lineage>
</organism>
<accession>A0ACC2SIQ2</accession>
<evidence type="ECO:0000313" key="2">
    <source>
        <dbReference type="Proteomes" id="UP001165960"/>
    </source>
</evidence>
<proteinExistence type="predicted"/>
<comment type="caution">
    <text evidence="1">The sequence shown here is derived from an EMBL/GenBank/DDBJ whole genome shotgun (WGS) entry which is preliminary data.</text>
</comment>
<reference evidence="1" key="1">
    <citation type="submission" date="2022-04" db="EMBL/GenBank/DDBJ databases">
        <title>Genome of the entomopathogenic fungus Entomophthora muscae.</title>
        <authorList>
            <person name="Elya C."/>
            <person name="Lovett B.R."/>
            <person name="Lee E."/>
            <person name="Macias A.M."/>
            <person name="Hajek A.E."/>
            <person name="De Bivort B.L."/>
            <person name="Kasson M.T."/>
            <person name="De Fine Licht H.H."/>
            <person name="Stajich J.E."/>
        </authorList>
    </citation>
    <scope>NUCLEOTIDE SEQUENCE</scope>
    <source>
        <strain evidence="1">Berkeley</strain>
    </source>
</reference>
<gene>
    <name evidence="1" type="ORF">DSO57_1013446</name>
</gene>
<sequence>MEDVLIDCLTIGSALSTCGGWGRLVSEDNLCLPLCGWTPPLVPSSTLKHPCSTPSHHSIPHLPADSVPSTGTSSKTTGNQFLSSGSKRCPSE</sequence>
<evidence type="ECO:0000313" key="1">
    <source>
        <dbReference type="EMBL" id="KAJ9062165.1"/>
    </source>
</evidence>
<keyword evidence="2" id="KW-1185">Reference proteome</keyword>
<name>A0ACC2SIQ2_9FUNG</name>
<protein>
    <submittedName>
        <fullName evidence="1">Uncharacterized protein</fullName>
    </submittedName>
</protein>